<organism evidence="5 6">
    <name type="scientific">Gasterosteus aculeatus aculeatus</name>
    <name type="common">three-spined stickleback</name>
    <dbReference type="NCBI Taxonomy" id="481459"/>
    <lineage>
        <taxon>Eukaryota</taxon>
        <taxon>Metazoa</taxon>
        <taxon>Chordata</taxon>
        <taxon>Craniata</taxon>
        <taxon>Vertebrata</taxon>
        <taxon>Euteleostomi</taxon>
        <taxon>Actinopterygii</taxon>
        <taxon>Neopterygii</taxon>
        <taxon>Teleostei</taxon>
        <taxon>Neoteleostei</taxon>
        <taxon>Acanthomorphata</taxon>
        <taxon>Eupercaria</taxon>
        <taxon>Perciformes</taxon>
        <taxon>Cottioidei</taxon>
        <taxon>Gasterosteales</taxon>
        <taxon>Gasterosteidae</taxon>
        <taxon>Gasterosteus</taxon>
    </lineage>
</organism>
<dbReference type="GO" id="GO:0005615">
    <property type="term" value="C:extracellular space"/>
    <property type="evidence" value="ECO:0007669"/>
    <property type="project" value="UniProtKB-KW"/>
</dbReference>
<dbReference type="Gene3D" id="2.40.50.40">
    <property type="match status" value="1"/>
</dbReference>
<reference evidence="5" key="3">
    <citation type="submission" date="2025-09" db="UniProtKB">
        <authorList>
            <consortium name="Ensembl"/>
        </authorList>
    </citation>
    <scope>IDENTIFICATION</scope>
</reference>
<dbReference type="Proteomes" id="UP000007635">
    <property type="component" value="Chromosome XVIII"/>
</dbReference>
<reference evidence="5 6" key="1">
    <citation type="journal article" date="2021" name="G3 (Bethesda)">
        <title>Improved contiguity of the threespine stickleback genome using long-read sequencing.</title>
        <authorList>
            <person name="Nath S."/>
            <person name="Shaw D.E."/>
            <person name="White M.A."/>
        </authorList>
    </citation>
    <scope>NUCLEOTIDE SEQUENCE [LARGE SCALE GENOMIC DNA]</scope>
    <source>
        <strain evidence="5 6">Lake Benthic</strain>
    </source>
</reference>
<keyword evidence="3" id="KW-0732">Signal</keyword>
<feature type="region of interest" description="Disordered" evidence="2">
    <location>
        <begin position="70"/>
        <end position="95"/>
    </location>
</feature>
<keyword evidence="1" id="KW-0202">Cytokine</keyword>
<keyword evidence="6" id="KW-1185">Reference proteome</keyword>
<feature type="signal peptide" evidence="3">
    <location>
        <begin position="1"/>
        <end position="20"/>
    </location>
</feature>
<evidence type="ECO:0000259" key="4">
    <source>
        <dbReference type="Pfam" id="PF00048"/>
    </source>
</evidence>
<feature type="compositionally biased region" description="Basic residues" evidence="2">
    <location>
        <begin position="84"/>
        <end position="95"/>
    </location>
</feature>
<dbReference type="InterPro" id="IPR036048">
    <property type="entry name" value="Interleukin_8-like_sf"/>
</dbReference>
<accession>A0AAQ4PA33</accession>
<name>A0AAQ4PA33_GASAC</name>
<evidence type="ECO:0000256" key="2">
    <source>
        <dbReference type="SAM" id="MobiDB-lite"/>
    </source>
</evidence>
<dbReference type="GO" id="GO:0008009">
    <property type="term" value="F:chemokine activity"/>
    <property type="evidence" value="ECO:0007669"/>
    <property type="project" value="InterPro"/>
</dbReference>
<evidence type="ECO:0000256" key="1">
    <source>
        <dbReference type="ARBA" id="ARBA00022514"/>
    </source>
</evidence>
<proteinExistence type="predicted"/>
<reference evidence="5" key="2">
    <citation type="submission" date="2025-08" db="UniProtKB">
        <authorList>
            <consortium name="Ensembl"/>
        </authorList>
    </citation>
    <scope>IDENTIFICATION</scope>
</reference>
<protein>
    <recommendedName>
        <fullName evidence="4">Chemokine interleukin-8-like domain-containing protein</fullName>
    </recommendedName>
</protein>
<evidence type="ECO:0000313" key="5">
    <source>
        <dbReference type="Ensembl" id="ENSGACP00000034481.1"/>
    </source>
</evidence>
<dbReference type="Pfam" id="PF00048">
    <property type="entry name" value="IL8"/>
    <property type="match status" value="1"/>
</dbReference>
<evidence type="ECO:0000256" key="3">
    <source>
        <dbReference type="SAM" id="SignalP"/>
    </source>
</evidence>
<dbReference type="SUPFAM" id="SSF54117">
    <property type="entry name" value="Interleukin 8-like chemokines"/>
    <property type="match status" value="1"/>
</dbReference>
<dbReference type="Ensembl" id="ENSGACT00000083585.1">
    <property type="protein sequence ID" value="ENSGACP00000034481.1"/>
    <property type="gene ID" value="ENSGACG00000025331.1"/>
</dbReference>
<feature type="domain" description="Chemokine interleukin-8-like" evidence="4">
    <location>
        <begin position="30"/>
        <end position="69"/>
    </location>
</feature>
<dbReference type="InterPro" id="IPR001811">
    <property type="entry name" value="Chemokine_IL8-like_dom"/>
</dbReference>
<dbReference type="GO" id="GO:0006955">
    <property type="term" value="P:immune response"/>
    <property type="evidence" value="ECO:0007669"/>
    <property type="project" value="InterPro"/>
</dbReference>
<feature type="chain" id="PRO_5042867014" description="Chemokine interleukin-8-like domain-containing protein" evidence="3">
    <location>
        <begin position="21"/>
        <end position="95"/>
    </location>
</feature>
<sequence>MKNPGALMTCALLFSSLAAAARRGSFGPDECCFAASSTRLRENNVLSYKFTDGRCSREGVFFTVKNGAKSAPTRLTSGSSSSSRPKRGCRLTNHK</sequence>
<evidence type="ECO:0000313" key="6">
    <source>
        <dbReference type="Proteomes" id="UP000007635"/>
    </source>
</evidence>
<dbReference type="AlphaFoldDB" id="A0AAQ4PA33"/>